<dbReference type="Pfam" id="PF01850">
    <property type="entry name" value="PIN"/>
    <property type="match status" value="1"/>
</dbReference>
<dbReference type="PANTHER" id="PTHR33653">
    <property type="entry name" value="RIBONUCLEASE VAPC2"/>
    <property type="match status" value="1"/>
</dbReference>
<proteinExistence type="inferred from homology"/>
<sequence>MVKALFDTNILIDHLNAVPQARDELTRYQEKAISIITWMEVLVGAKQAVAVGTRAFLAGFTIIAVDDHIAECAVSLRQRHRIKLPDAIVWATANVHSMLLVTRNTKDFPKEMPDIRVPYEI</sequence>
<evidence type="ECO:0000313" key="9">
    <source>
        <dbReference type="EMBL" id="MDL2410623.1"/>
    </source>
</evidence>
<dbReference type="Proteomes" id="UP001172630">
    <property type="component" value="Unassembled WGS sequence"/>
</dbReference>
<keyword evidence="2" id="KW-1277">Toxin-antitoxin system</keyword>
<evidence type="ECO:0000256" key="6">
    <source>
        <dbReference type="ARBA" id="ARBA00022842"/>
    </source>
</evidence>
<dbReference type="CDD" id="cd18737">
    <property type="entry name" value="PIN_VapC4-5_FitB-like"/>
    <property type="match status" value="1"/>
</dbReference>
<evidence type="ECO:0000256" key="5">
    <source>
        <dbReference type="ARBA" id="ARBA00022801"/>
    </source>
</evidence>
<dbReference type="InterPro" id="IPR050556">
    <property type="entry name" value="Type_II_TA_system_RNase"/>
</dbReference>
<evidence type="ECO:0000256" key="1">
    <source>
        <dbReference type="ARBA" id="ARBA00001946"/>
    </source>
</evidence>
<dbReference type="RefSeq" id="WP_285884547.1">
    <property type="nucleotide sequence ID" value="NZ_JARFYN010000094.1"/>
</dbReference>
<dbReference type="InterPro" id="IPR029060">
    <property type="entry name" value="PIN-like_dom_sf"/>
</dbReference>
<organism evidence="9 10">
    <name type="scientific">Rhizobium calliandrae</name>
    <dbReference type="NCBI Taxonomy" id="1312182"/>
    <lineage>
        <taxon>Bacteria</taxon>
        <taxon>Pseudomonadati</taxon>
        <taxon>Pseudomonadota</taxon>
        <taxon>Alphaproteobacteria</taxon>
        <taxon>Hyphomicrobiales</taxon>
        <taxon>Rhizobiaceae</taxon>
        <taxon>Rhizobium/Agrobacterium group</taxon>
        <taxon>Rhizobium</taxon>
    </lineage>
</organism>
<evidence type="ECO:0000256" key="4">
    <source>
        <dbReference type="ARBA" id="ARBA00022723"/>
    </source>
</evidence>
<keyword evidence="5" id="KW-0378">Hydrolase</keyword>
<keyword evidence="10" id="KW-1185">Reference proteome</keyword>
<protein>
    <submittedName>
        <fullName evidence="9">Type II toxin-antitoxin system VapC family toxin</fullName>
    </submittedName>
</protein>
<gene>
    <name evidence="9" type="ORF">PY650_34655</name>
</gene>
<comment type="similarity">
    <text evidence="7">Belongs to the PINc/VapC protein family.</text>
</comment>
<dbReference type="SUPFAM" id="SSF88723">
    <property type="entry name" value="PIN domain-like"/>
    <property type="match status" value="1"/>
</dbReference>
<name>A0ABT7KPQ9_9HYPH</name>
<feature type="domain" description="PIN" evidence="8">
    <location>
        <begin position="5"/>
        <end position="106"/>
    </location>
</feature>
<evidence type="ECO:0000313" key="10">
    <source>
        <dbReference type="Proteomes" id="UP001172630"/>
    </source>
</evidence>
<evidence type="ECO:0000256" key="3">
    <source>
        <dbReference type="ARBA" id="ARBA00022722"/>
    </source>
</evidence>
<accession>A0ABT7KPQ9</accession>
<dbReference type="InterPro" id="IPR002716">
    <property type="entry name" value="PIN_dom"/>
</dbReference>
<evidence type="ECO:0000256" key="7">
    <source>
        <dbReference type="ARBA" id="ARBA00038093"/>
    </source>
</evidence>
<comment type="caution">
    <text evidence="9">The sequence shown here is derived from an EMBL/GenBank/DDBJ whole genome shotgun (WGS) entry which is preliminary data.</text>
</comment>
<dbReference type="EMBL" id="JARFYN010000094">
    <property type="protein sequence ID" value="MDL2410623.1"/>
    <property type="molecule type" value="Genomic_DNA"/>
</dbReference>
<keyword evidence="3" id="KW-0540">Nuclease</keyword>
<evidence type="ECO:0000256" key="2">
    <source>
        <dbReference type="ARBA" id="ARBA00022649"/>
    </source>
</evidence>
<comment type="cofactor">
    <cofactor evidence="1">
        <name>Mg(2+)</name>
        <dbReference type="ChEBI" id="CHEBI:18420"/>
    </cofactor>
</comment>
<keyword evidence="4" id="KW-0479">Metal-binding</keyword>
<dbReference type="Gene3D" id="3.40.50.1010">
    <property type="entry name" value="5'-nuclease"/>
    <property type="match status" value="1"/>
</dbReference>
<evidence type="ECO:0000259" key="8">
    <source>
        <dbReference type="Pfam" id="PF01850"/>
    </source>
</evidence>
<reference evidence="9" key="1">
    <citation type="submission" date="2023-06" db="EMBL/GenBank/DDBJ databases">
        <title>Phylogenetic Diversity of Rhizobium strains.</title>
        <authorList>
            <person name="Moura F.T."/>
            <person name="Helene L.C.F."/>
            <person name="Hungria M."/>
        </authorList>
    </citation>
    <scope>NUCLEOTIDE SEQUENCE</scope>
    <source>
        <strain evidence="9">CCGE524</strain>
    </source>
</reference>
<dbReference type="PANTHER" id="PTHR33653:SF1">
    <property type="entry name" value="RIBONUCLEASE VAPC2"/>
    <property type="match status" value="1"/>
</dbReference>
<keyword evidence="6" id="KW-0460">Magnesium</keyword>